<evidence type="ECO:0000313" key="3">
    <source>
        <dbReference type="EMBL" id="OCX68262.1"/>
    </source>
</evidence>
<dbReference type="Proteomes" id="UP000094893">
    <property type="component" value="Unassembled WGS sequence"/>
</dbReference>
<evidence type="ECO:0000259" key="2">
    <source>
        <dbReference type="Pfam" id="PF18818"/>
    </source>
</evidence>
<dbReference type="RefSeq" id="WP_024894090.1">
    <property type="nucleotide sequence ID" value="NZ_LWRZ01000123.1"/>
</dbReference>
<dbReference type="Pfam" id="PF18818">
    <property type="entry name" value="MPTase-PolyVal"/>
    <property type="match status" value="1"/>
</dbReference>
<accession>A0A1C2IU33</accession>
<name>A0A1C2IU33_ACITH</name>
<feature type="domain" description="Polyvalent protein metallopeptidase" evidence="2">
    <location>
        <begin position="150"/>
        <end position="285"/>
    </location>
</feature>
<proteinExistence type="predicted"/>
<protein>
    <recommendedName>
        <fullName evidence="5">DUF1738 domain-containing protein</fullName>
    </recommendedName>
</protein>
<dbReference type="AlphaFoldDB" id="A0A1C2IU33"/>
<dbReference type="EMBL" id="LWSA01000307">
    <property type="protein sequence ID" value="OCX68262.1"/>
    <property type="molecule type" value="Genomic_DNA"/>
</dbReference>
<dbReference type="Pfam" id="PF08401">
    <property type="entry name" value="ArdcN"/>
    <property type="match status" value="1"/>
</dbReference>
<reference evidence="3 4" key="1">
    <citation type="journal article" date="2016" name="Int. J. Mol. Sci.">
        <title>Comparative genomics of the extreme acidophile Acidithiobacillus thiooxidans reveals intraspecific divergence and niche adaptation.</title>
        <authorList>
            <person name="Zhang X."/>
            <person name="Feng X."/>
            <person name="Tao J."/>
            <person name="Ma L."/>
            <person name="Xiao Y."/>
            <person name="Liang Y."/>
            <person name="Liu X."/>
            <person name="Yin H."/>
        </authorList>
    </citation>
    <scope>NUCLEOTIDE SEQUENCE [LARGE SCALE GENOMIC DNA]</scope>
    <source>
        <strain evidence="3 4">A02</strain>
    </source>
</reference>
<organism evidence="3 4">
    <name type="scientific">Acidithiobacillus thiooxidans</name>
    <name type="common">Thiobacillus thiooxidans</name>
    <dbReference type="NCBI Taxonomy" id="930"/>
    <lineage>
        <taxon>Bacteria</taxon>
        <taxon>Pseudomonadati</taxon>
        <taxon>Pseudomonadota</taxon>
        <taxon>Acidithiobacillia</taxon>
        <taxon>Acidithiobacillales</taxon>
        <taxon>Acidithiobacillaceae</taxon>
        <taxon>Acidithiobacillus</taxon>
    </lineage>
</organism>
<dbReference type="GO" id="GO:0003697">
    <property type="term" value="F:single-stranded DNA binding"/>
    <property type="evidence" value="ECO:0007669"/>
    <property type="project" value="InterPro"/>
</dbReference>
<evidence type="ECO:0000313" key="4">
    <source>
        <dbReference type="Proteomes" id="UP000094893"/>
    </source>
</evidence>
<sequence>MATKSEKPDLRAQLAEELIKRVEQGTASWQRPWDPSMGDDTPINAITGKPYRGVNRELLSTFGPADGDGRYCTYKQATEKGWQVRKGEHGYPVEKWMTYEKQVVNKETGEVSKEQKMGVRYYTVFHASQIDGIPPLERPAIEKQIDPDKRIDAMLVSMGVSQDNGGNRAFYRPAADHIQMPPVLAFPTAGDYDSVRLHEASHATGHQSRLDRDLSGEFGSPKYAKEELRAEISAAMTSRVMGIAFDPDQVKATEQSRVEGVTNSAAYLASWLRSLPEKDQTKELMSAISDAQKISDHLLSHVPELQVEQEQQKERPTVSRGDYVRYADETGKEREGVVLDDAAGGEPTRVRGIYRWSNGMPGMDGADHISPTVLPSTLVEHLPGAVKSGQTLDAIDPVTTTYKLTIGNNIERSKAENAVLREVETARGVPDPHLMPVSPQTVGIQEFNRGDLFKYKDITGRDHVGVSLRESAFDEKGGAPMRWKEIIPGADGNKPVPDANPVILPGDTLGRIGRGNISGYVPNAVPGIEKLDFQSPDYEKDKERFPGVKAALEFRVASVMHQNGIQFQSASEKAVGKDIQKGDYVAFRTSDGTVQEGIALGAWTDGDVVFQPTKRDPDEGVAPGNGDRAVVWPTDARIATVEKEALLAHIPGVAGDIALAHLNTRSTEYQMASMGDITSAVNALERKIDTVMPAENFRALGRPATSLHHEAQAGKTRDGMSAPGCTLQRDVVVIGTDPGQQRRWTGKVAGVSEDRKTIEITAMGKTQSIVDAQGRPFPAGIQPGQYGKVVLDKSGNLAFEGKEKTRSKSRGVA</sequence>
<gene>
    <name evidence="3" type="ORF">A6P07_18745</name>
</gene>
<evidence type="ECO:0000259" key="1">
    <source>
        <dbReference type="Pfam" id="PF08401"/>
    </source>
</evidence>
<feature type="domain" description="N-terminal" evidence="1">
    <location>
        <begin position="9"/>
        <end position="125"/>
    </location>
</feature>
<dbReference type="InterPro" id="IPR041459">
    <property type="entry name" value="MPTase-PolyVal"/>
</dbReference>
<evidence type="ECO:0008006" key="5">
    <source>
        <dbReference type="Google" id="ProtNLM"/>
    </source>
</evidence>
<dbReference type="InterPro" id="IPR013610">
    <property type="entry name" value="ArdC_N"/>
</dbReference>
<comment type="caution">
    <text evidence="3">The sequence shown here is derived from an EMBL/GenBank/DDBJ whole genome shotgun (WGS) entry which is preliminary data.</text>
</comment>